<dbReference type="SUPFAM" id="SSF53807">
    <property type="entry name" value="Helical backbone' metal receptor"/>
    <property type="match status" value="1"/>
</dbReference>
<dbReference type="Pfam" id="PF01497">
    <property type="entry name" value="Peripla_BP_2"/>
    <property type="match status" value="1"/>
</dbReference>
<dbReference type="PANTHER" id="PTHR30535:SF34">
    <property type="entry name" value="MOLYBDATE-BINDING PROTEIN MOLA"/>
    <property type="match status" value="1"/>
</dbReference>
<feature type="domain" description="Fe/B12 periplasmic-binding" evidence="1">
    <location>
        <begin position="1"/>
        <end position="200"/>
    </location>
</feature>
<keyword evidence="3" id="KW-1185">Reference proteome</keyword>
<sequence length="200" mass="22491">MLNLEGVLSMNPTLIIFDADSGPAQTIQQFKESGIKTITLNRPDTINNILRNINTIGKETGKSQLAEKLVYSNKLDIKKAQKLLPHHEIPGMFLMFRNDTLVTLGSNSLGNNWLKYLNIKNLNKVSNTKVNKESLLKTQAKIILIASEEKKMSDSYKKIFNLLKKNGTKIIFVPVLDIEKSGSSFGQTYYKLSKVIYGIN</sequence>
<dbReference type="OrthoDB" id="9797736at2"/>
<evidence type="ECO:0000313" key="3">
    <source>
        <dbReference type="Proteomes" id="UP000242175"/>
    </source>
</evidence>
<evidence type="ECO:0000313" key="2">
    <source>
        <dbReference type="EMBL" id="ASK79651.1"/>
    </source>
</evidence>
<dbReference type="InterPro" id="IPR050902">
    <property type="entry name" value="ABC_Transporter_SBP"/>
</dbReference>
<name>A0A220VH72_9GAMM</name>
<dbReference type="Proteomes" id="UP000242175">
    <property type="component" value="Chromosome small"/>
</dbReference>
<evidence type="ECO:0000259" key="1">
    <source>
        <dbReference type="PROSITE" id="PS50983"/>
    </source>
</evidence>
<dbReference type="EMBL" id="CP022356">
    <property type="protein sequence ID" value="ASK79651.1"/>
    <property type="molecule type" value="Genomic_DNA"/>
</dbReference>
<dbReference type="PROSITE" id="PS50983">
    <property type="entry name" value="FE_B12_PBP"/>
    <property type="match status" value="1"/>
</dbReference>
<protein>
    <recommendedName>
        <fullName evidence="1">Fe/B12 periplasmic-binding domain-containing protein</fullName>
    </recommendedName>
</protein>
<reference evidence="2 3" key="1">
    <citation type="journal article" date="2016" name="Int. J. Syst. Evol. Microbiol.">
        <title>Paraphotobacterium marinum gen. nov., sp. nov., a member of the family Vibrionaceae, isolated from surface seawater.</title>
        <authorList>
            <person name="Huang Z."/>
            <person name="Dong C."/>
            <person name="Shao Z."/>
        </authorList>
    </citation>
    <scope>NUCLEOTIDE SEQUENCE [LARGE SCALE GENOMIC DNA]</scope>
    <source>
        <strain evidence="2 3">NSCS20N07D</strain>
    </source>
</reference>
<accession>A0A220VH72</accession>
<gene>
    <name evidence="2" type="ORF">CF386_11395</name>
</gene>
<dbReference type="AlphaFoldDB" id="A0A220VH72"/>
<organism evidence="2 3">
    <name type="scientific">Paraphotobacterium marinum</name>
    <dbReference type="NCBI Taxonomy" id="1755811"/>
    <lineage>
        <taxon>Bacteria</taxon>
        <taxon>Pseudomonadati</taxon>
        <taxon>Pseudomonadota</taxon>
        <taxon>Gammaproteobacteria</taxon>
        <taxon>Vibrionales</taxon>
        <taxon>Vibrionaceae</taxon>
        <taxon>Paraphotobacterium</taxon>
    </lineage>
</organism>
<dbReference type="KEGG" id="pmai:CF386_11395"/>
<dbReference type="PANTHER" id="PTHR30535">
    <property type="entry name" value="VITAMIN B12-BINDING PROTEIN"/>
    <property type="match status" value="1"/>
</dbReference>
<dbReference type="Gene3D" id="3.40.50.1980">
    <property type="entry name" value="Nitrogenase molybdenum iron protein domain"/>
    <property type="match status" value="2"/>
</dbReference>
<dbReference type="InterPro" id="IPR002491">
    <property type="entry name" value="ABC_transptr_periplasmic_BD"/>
</dbReference>
<proteinExistence type="predicted"/>